<protein>
    <recommendedName>
        <fullName evidence="3">DNA-directed RNA polymerase III subunit RPC9</fullName>
    </recommendedName>
</protein>
<dbReference type="InterPro" id="IPR010997">
    <property type="entry name" value="HRDC-like_sf"/>
</dbReference>
<evidence type="ECO:0000256" key="1">
    <source>
        <dbReference type="ARBA" id="ARBA00004123"/>
    </source>
</evidence>
<dbReference type="RefSeq" id="XP_020045972.1">
    <property type="nucleotide sequence ID" value="XM_020189965.1"/>
</dbReference>
<comment type="similarity">
    <text evidence="2">Belongs to the eukaryotic RPC9 RNA polymerase subunit family.</text>
</comment>
<feature type="non-terminal residue" evidence="7">
    <location>
        <position position="1"/>
    </location>
</feature>
<gene>
    <name evidence="8" type="ORF">ASCRUDRAFT_19267</name>
    <name evidence="7" type="ORF">ASCRUDRAFT_26642</name>
</gene>
<feature type="non-terminal residue" evidence="7">
    <location>
        <position position="130"/>
    </location>
</feature>
<evidence type="ECO:0000256" key="5">
    <source>
        <dbReference type="ARBA" id="ARBA00023163"/>
    </source>
</evidence>
<accession>A0A1D2VDE8</accession>
<keyword evidence="4" id="KW-0240">DNA-directed RNA polymerase</keyword>
<comment type="subcellular location">
    <subcellularLocation>
        <location evidence="1">Nucleus</location>
    </subcellularLocation>
</comment>
<dbReference type="GO" id="GO:0006384">
    <property type="term" value="P:transcription initiation at RNA polymerase III promoter"/>
    <property type="evidence" value="ECO:0007669"/>
    <property type="project" value="InterPro"/>
</dbReference>
<reference evidence="9" key="2">
    <citation type="submission" date="2016-05" db="EMBL/GenBank/DDBJ databases">
        <title>Comparative genomics of biotechnologically important yeasts.</title>
        <authorList>
            <consortium name="DOE Joint Genome Institute"/>
            <person name="Riley R."/>
            <person name="Haridas S."/>
            <person name="Wolfe K.H."/>
            <person name="Lopes M.R."/>
            <person name="Hittinger C.T."/>
            <person name="Goker M."/>
            <person name="Salamov A."/>
            <person name="Wisecaver J."/>
            <person name="Long T.M."/>
            <person name="Aerts A.L."/>
            <person name="Barry K."/>
            <person name="Choi C."/>
            <person name="Clum A."/>
            <person name="Coughlan A.Y."/>
            <person name="Deshpande S."/>
            <person name="Douglass A.P."/>
            <person name="Hanson S.J."/>
            <person name="Klenk H.-P."/>
            <person name="Labutti K."/>
            <person name="Lapidus A."/>
            <person name="Lindquist E."/>
            <person name="Lipzen A."/>
            <person name="Meier-Kolthoff J.P."/>
            <person name="Ohm R.A."/>
            <person name="Otillar R.P."/>
            <person name="Pangilinan J."/>
            <person name="Peng Y."/>
            <person name="Rokas A."/>
            <person name="Rosa C.A."/>
            <person name="Scheuner C."/>
            <person name="Sibirny A.A."/>
            <person name="Slot J.C."/>
            <person name="Stielow J.B."/>
            <person name="Sun H."/>
            <person name="Kurtzman C.P."/>
            <person name="Blackwell M."/>
            <person name="Grigoriev I.V."/>
            <person name="Jeffries T.W."/>
        </authorList>
    </citation>
    <scope>NUCLEOTIDE SEQUENCE [LARGE SCALE GENOMIC DNA]</scope>
    <source>
        <strain evidence="9">DSM 1968</strain>
    </source>
</reference>
<evidence type="ECO:0000313" key="7">
    <source>
        <dbReference type="EMBL" id="ODV59665.1"/>
    </source>
</evidence>
<dbReference type="InterPro" id="IPR005574">
    <property type="entry name" value="Rpb4/RPC9"/>
</dbReference>
<organism evidence="7 9">
    <name type="scientific">Ascoidea rubescens DSM 1968</name>
    <dbReference type="NCBI Taxonomy" id="1344418"/>
    <lineage>
        <taxon>Eukaryota</taxon>
        <taxon>Fungi</taxon>
        <taxon>Dikarya</taxon>
        <taxon>Ascomycota</taxon>
        <taxon>Saccharomycotina</taxon>
        <taxon>Saccharomycetes</taxon>
        <taxon>Ascoideaceae</taxon>
        <taxon>Ascoidea</taxon>
    </lineage>
</organism>
<sequence length="130" mass="15449">RDKFLSNFEVFQHIEDIKAENEWDFASNDTLNSNKRYTKRYNGNSNLESLAKNLTDYFQKFDTTTKLNEQKLKSILLHLNNYHLEKIEKLQIINFLPTSVVHLYSLVEECDLRFTDDQCDTIINKINQVL</sequence>
<dbReference type="Proteomes" id="UP000095038">
    <property type="component" value="Unassembled WGS sequence"/>
</dbReference>
<dbReference type="AlphaFoldDB" id="A0A1D2VDE8"/>
<evidence type="ECO:0000256" key="6">
    <source>
        <dbReference type="ARBA" id="ARBA00023242"/>
    </source>
</evidence>
<evidence type="ECO:0000256" key="4">
    <source>
        <dbReference type="ARBA" id="ARBA00022478"/>
    </source>
</evidence>
<dbReference type="GO" id="GO:0000166">
    <property type="term" value="F:nucleotide binding"/>
    <property type="evidence" value="ECO:0007669"/>
    <property type="project" value="InterPro"/>
</dbReference>
<dbReference type="FunCoup" id="A0A1D2VDE8">
    <property type="interactions" value="202"/>
</dbReference>
<keyword evidence="9" id="KW-1185">Reference proteome</keyword>
<dbReference type="InterPro" id="IPR038324">
    <property type="entry name" value="Rpb4/RPC9_sf"/>
</dbReference>
<dbReference type="GeneID" id="30963601"/>
<dbReference type="EMBL" id="KV454485">
    <property type="protein sequence ID" value="ODV59665.1"/>
    <property type="molecule type" value="Genomic_DNA"/>
</dbReference>
<evidence type="ECO:0000313" key="9">
    <source>
        <dbReference type="Proteomes" id="UP000095038"/>
    </source>
</evidence>
<dbReference type="Pfam" id="PF03874">
    <property type="entry name" value="RNA_pol_Rpb4"/>
    <property type="match status" value="1"/>
</dbReference>
<reference evidence="7" key="1">
    <citation type="journal article" date="2016" name="Proc. Natl. Acad. Sci. U.S.A.">
        <title>Comparative genomics of biotechnologically important yeasts.</title>
        <authorList>
            <person name="Riley R."/>
            <person name="Haridas S."/>
            <person name="Wolfe K.H."/>
            <person name="Lopes M.R."/>
            <person name="Hittinger C.T."/>
            <person name="Goeker M."/>
            <person name="Salamov A.A."/>
            <person name="Wisecaver J.H."/>
            <person name="Long T.M."/>
            <person name="Calvey C.H."/>
            <person name="Aerts A.L."/>
            <person name="Barry K.W."/>
            <person name="Choi C."/>
            <person name="Clum A."/>
            <person name="Coughlan A.Y."/>
            <person name="Deshpande S."/>
            <person name="Douglass A.P."/>
            <person name="Hanson S.J."/>
            <person name="Klenk H.-P."/>
            <person name="LaButti K.M."/>
            <person name="Lapidus A."/>
            <person name="Lindquist E.A."/>
            <person name="Lipzen A.M."/>
            <person name="Meier-Kolthoff J.P."/>
            <person name="Ohm R.A."/>
            <person name="Otillar R.P."/>
            <person name="Pangilinan J.L."/>
            <person name="Peng Y."/>
            <person name="Rokas A."/>
            <person name="Rosa C.A."/>
            <person name="Scheuner C."/>
            <person name="Sibirny A.A."/>
            <person name="Slot J.C."/>
            <person name="Stielow J.B."/>
            <person name="Sun H."/>
            <person name="Kurtzman C.P."/>
            <person name="Blackwell M."/>
            <person name="Grigoriev I.V."/>
            <person name="Jeffries T.W."/>
        </authorList>
    </citation>
    <scope>NUCLEOTIDE SEQUENCE</scope>
    <source>
        <strain evidence="7">DSM 1968</strain>
    </source>
</reference>
<evidence type="ECO:0000313" key="8">
    <source>
        <dbReference type="EMBL" id="ODV59673.1"/>
    </source>
</evidence>
<proteinExistence type="inferred from homology"/>
<dbReference type="SUPFAM" id="SSF47819">
    <property type="entry name" value="HRDC-like"/>
    <property type="match status" value="1"/>
</dbReference>
<dbReference type="Gene3D" id="1.20.1250.40">
    <property type="match status" value="1"/>
</dbReference>
<dbReference type="InterPro" id="IPR038846">
    <property type="entry name" value="RPC9"/>
</dbReference>
<dbReference type="GeneID" id="30963214"/>
<dbReference type="GO" id="GO:0005666">
    <property type="term" value="C:RNA polymerase III complex"/>
    <property type="evidence" value="ECO:0007669"/>
    <property type="project" value="InterPro"/>
</dbReference>
<dbReference type="PANTHER" id="PTHR15561:SF0">
    <property type="entry name" value="DNA-DIRECTED RNA POLYMERASE III SUBUNIT RPC9"/>
    <property type="match status" value="1"/>
</dbReference>
<dbReference type="PANTHER" id="PTHR15561">
    <property type="entry name" value="CALCITONIN GENE-RELATED PEPTIDE-RECEPTOR COMPONENT PROTEIN"/>
    <property type="match status" value="1"/>
</dbReference>
<evidence type="ECO:0000256" key="2">
    <source>
        <dbReference type="ARBA" id="ARBA00006898"/>
    </source>
</evidence>
<dbReference type="RefSeq" id="XP_020045980.1">
    <property type="nucleotide sequence ID" value="XM_020189578.1"/>
</dbReference>
<keyword evidence="5" id="KW-0804">Transcription</keyword>
<dbReference type="OrthoDB" id="1746530at2759"/>
<dbReference type="STRING" id="1344418.A0A1D2VDE8"/>
<name>A0A1D2VDE8_9ASCO</name>
<dbReference type="EMBL" id="KV454485">
    <property type="protein sequence ID" value="ODV59673.1"/>
    <property type="molecule type" value="Genomic_DNA"/>
</dbReference>
<keyword evidence="6" id="KW-0539">Nucleus</keyword>
<evidence type="ECO:0000256" key="3">
    <source>
        <dbReference type="ARBA" id="ARBA00016672"/>
    </source>
</evidence>